<dbReference type="RefSeq" id="WP_344527389.1">
    <property type="nucleotide sequence ID" value="NZ_BAAAPE010000007.1"/>
</dbReference>
<proteinExistence type="predicted"/>
<feature type="region of interest" description="Disordered" evidence="1">
    <location>
        <begin position="50"/>
        <end position="77"/>
    </location>
</feature>
<evidence type="ECO:0000256" key="1">
    <source>
        <dbReference type="SAM" id="MobiDB-lite"/>
    </source>
</evidence>
<organism evidence="2 3">
    <name type="scientific">Streptomyces albiaxialis</name>
    <dbReference type="NCBI Taxonomy" id="329523"/>
    <lineage>
        <taxon>Bacteria</taxon>
        <taxon>Bacillati</taxon>
        <taxon>Actinomycetota</taxon>
        <taxon>Actinomycetes</taxon>
        <taxon>Kitasatosporales</taxon>
        <taxon>Streptomycetaceae</taxon>
        <taxon>Streptomyces</taxon>
    </lineage>
</organism>
<name>A0ABN2VUZ8_9ACTN</name>
<keyword evidence="3" id="KW-1185">Reference proteome</keyword>
<dbReference type="EMBL" id="BAAAPE010000007">
    <property type="protein sequence ID" value="GAA2073062.1"/>
    <property type="molecule type" value="Genomic_DNA"/>
</dbReference>
<evidence type="ECO:0008006" key="4">
    <source>
        <dbReference type="Google" id="ProtNLM"/>
    </source>
</evidence>
<dbReference type="Proteomes" id="UP001500016">
    <property type="component" value="Unassembled WGS sequence"/>
</dbReference>
<gene>
    <name evidence="2" type="ORF">GCM10009801_26090</name>
</gene>
<reference evidence="2 3" key="1">
    <citation type="journal article" date="2019" name="Int. J. Syst. Evol. Microbiol.">
        <title>The Global Catalogue of Microorganisms (GCM) 10K type strain sequencing project: providing services to taxonomists for standard genome sequencing and annotation.</title>
        <authorList>
            <consortium name="The Broad Institute Genomics Platform"/>
            <consortium name="The Broad Institute Genome Sequencing Center for Infectious Disease"/>
            <person name="Wu L."/>
            <person name="Ma J."/>
        </authorList>
    </citation>
    <scope>NUCLEOTIDE SEQUENCE [LARGE SCALE GENOMIC DNA]</scope>
    <source>
        <strain evidence="2 3">JCM 15478</strain>
    </source>
</reference>
<comment type="caution">
    <text evidence="2">The sequence shown here is derived from an EMBL/GenBank/DDBJ whole genome shotgun (WGS) entry which is preliminary data.</text>
</comment>
<accession>A0ABN2VUZ8</accession>
<protein>
    <recommendedName>
        <fullName evidence="4">DUF4089 domain-containing protein</fullName>
    </recommendedName>
</protein>
<feature type="compositionally biased region" description="Acidic residues" evidence="1">
    <location>
        <begin position="58"/>
        <end position="67"/>
    </location>
</feature>
<evidence type="ECO:0000313" key="2">
    <source>
        <dbReference type="EMBL" id="GAA2073062.1"/>
    </source>
</evidence>
<feature type="compositionally biased region" description="Gly residues" evidence="1">
    <location>
        <begin position="68"/>
        <end position="77"/>
    </location>
</feature>
<evidence type="ECO:0000313" key="3">
    <source>
        <dbReference type="Proteomes" id="UP001500016"/>
    </source>
</evidence>
<sequence length="77" mass="7568">MSVGDALDAAGLPASPSERRALALALHALRPALDALHAVPMARTVPPAPLFHAGFADPGDDGDDGGDGGDGGEGADR</sequence>